<dbReference type="Proteomes" id="UP001054837">
    <property type="component" value="Unassembled WGS sequence"/>
</dbReference>
<feature type="compositionally biased region" description="Basic and acidic residues" evidence="1">
    <location>
        <begin position="43"/>
        <end position="54"/>
    </location>
</feature>
<name>A0AAV4WHT4_9ARAC</name>
<organism evidence="2 3">
    <name type="scientific">Caerostris darwini</name>
    <dbReference type="NCBI Taxonomy" id="1538125"/>
    <lineage>
        <taxon>Eukaryota</taxon>
        <taxon>Metazoa</taxon>
        <taxon>Ecdysozoa</taxon>
        <taxon>Arthropoda</taxon>
        <taxon>Chelicerata</taxon>
        <taxon>Arachnida</taxon>
        <taxon>Araneae</taxon>
        <taxon>Araneomorphae</taxon>
        <taxon>Entelegynae</taxon>
        <taxon>Araneoidea</taxon>
        <taxon>Araneidae</taxon>
        <taxon>Caerostris</taxon>
    </lineage>
</organism>
<evidence type="ECO:0000313" key="2">
    <source>
        <dbReference type="EMBL" id="GIY82106.1"/>
    </source>
</evidence>
<accession>A0AAV4WHT4</accession>
<protein>
    <submittedName>
        <fullName evidence="2">Uncharacterized protein</fullName>
    </submittedName>
</protein>
<evidence type="ECO:0000313" key="3">
    <source>
        <dbReference type="Proteomes" id="UP001054837"/>
    </source>
</evidence>
<evidence type="ECO:0000256" key="1">
    <source>
        <dbReference type="SAM" id="MobiDB-lite"/>
    </source>
</evidence>
<feature type="compositionally biased region" description="Polar residues" evidence="1">
    <location>
        <begin position="90"/>
        <end position="100"/>
    </location>
</feature>
<keyword evidence="3" id="KW-1185">Reference proteome</keyword>
<dbReference type="EMBL" id="BPLQ01014688">
    <property type="protein sequence ID" value="GIY82106.1"/>
    <property type="molecule type" value="Genomic_DNA"/>
</dbReference>
<reference evidence="2 3" key="1">
    <citation type="submission" date="2021-06" db="EMBL/GenBank/DDBJ databases">
        <title>Caerostris darwini draft genome.</title>
        <authorList>
            <person name="Kono N."/>
            <person name="Arakawa K."/>
        </authorList>
    </citation>
    <scope>NUCLEOTIDE SEQUENCE [LARGE SCALE GENOMIC DNA]</scope>
</reference>
<feature type="region of interest" description="Disordered" evidence="1">
    <location>
        <begin position="34"/>
        <end position="54"/>
    </location>
</feature>
<feature type="region of interest" description="Disordered" evidence="1">
    <location>
        <begin position="90"/>
        <end position="115"/>
    </location>
</feature>
<gene>
    <name evidence="2" type="ORF">CDAR_506011</name>
</gene>
<sequence>MSWAVKPRLDLSTLNAARLRQGDVSFLFTPPSAFSRQCKSPSSKREARDEDEGRTVVAFAEKPRLDLSTLNAARLRQRDVYFLFTSPSAFSRQCKSPSSNREARDDDEGGTEQKR</sequence>
<dbReference type="AlphaFoldDB" id="A0AAV4WHT4"/>
<feature type="compositionally biased region" description="Acidic residues" evidence="1">
    <location>
        <begin position="105"/>
        <end position="115"/>
    </location>
</feature>
<comment type="caution">
    <text evidence="2">The sequence shown here is derived from an EMBL/GenBank/DDBJ whole genome shotgun (WGS) entry which is preliminary data.</text>
</comment>
<proteinExistence type="predicted"/>